<organism evidence="1 2">
    <name type="scientific">Pseudoduganella ginsengisoli</name>
    <dbReference type="NCBI Taxonomy" id="1462440"/>
    <lineage>
        <taxon>Bacteria</taxon>
        <taxon>Pseudomonadati</taxon>
        <taxon>Pseudomonadota</taxon>
        <taxon>Betaproteobacteria</taxon>
        <taxon>Burkholderiales</taxon>
        <taxon>Oxalobacteraceae</taxon>
        <taxon>Telluria group</taxon>
        <taxon>Pseudoduganella</taxon>
    </lineage>
</organism>
<dbReference type="EMBL" id="WNLA01000007">
    <property type="protein sequence ID" value="MTW03114.1"/>
    <property type="molecule type" value="Genomic_DNA"/>
</dbReference>
<name>A0A6L6Q108_9BURK</name>
<protein>
    <submittedName>
        <fullName evidence="1">Uncharacterized protein</fullName>
    </submittedName>
</protein>
<proteinExistence type="predicted"/>
<dbReference type="RefSeq" id="WP_155439488.1">
    <property type="nucleotide sequence ID" value="NZ_WNLA01000007.1"/>
</dbReference>
<dbReference type="Proteomes" id="UP000484015">
    <property type="component" value="Unassembled WGS sequence"/>
</dbReference>
<keyword evidence="2" id="KW-1185">Reference proteome</keyword>
<sequence length="124" mass="13259">MLQATISPPNAILFVFDPANKNVIIPAYVDGELTAANDTCVSVGTQADVDGETDVSLGFFDEAPVGLQQVFLGTIHIPSGRVGIVTSQFQRVLELEVPIGPLAVMIWADDLRMPARIAVQVKPE</sequence>
<evidence type="ECO:0000313" key="2">
    <source>
        <dbReference type="Proteomes" id="UP000484015"/>
    </source>
</evidence>
<dbReference type="OrthoDB" id="8449815at2"/>
<reference evidence="1 2" key="1">
    <citation type="submission" date="2019-11" db="EMBL/GenBank/DDBJ databases">
        <title>Type strains purchased from KCTC, JCM and DSMZ.</title>
        <authorList>
            <person name="Lu H."/>
        </authorList>
    </citation>
    <scope>NUCLEOTIDE SEQUENCE [LARGE SCALE GENOMIC DNA]</scope>
    <source>
        <strain evidence="1 2">KCTC 42409</strain>
    </source>
</reference>
<dbReference type="AlphaFoldDB" id="A0A6L6Q108"/>
<comment type="caution">
    <text evidence="1">The sequence shown here is derived from an EMBL/GenBank/DDBJ whole genome shotgun (WGS) entry which is preliminary data.</text>
</comment>
<evidence type="ECO:0000313" key="1">
    <source>
        <dbReference type="EMBL" id="MTW03114.1"/>
    </source>
</evidence>
<accession>A0A6L6Q108</accession>
<gene>
    <name evidence="1" type="ORF">GM668_13570</name>
</gene>